<dbReference type="InterPro" id="IPR032623">
    <property type="entry name" value="FecR_N"/>
</dbReference>
<evidence type="ECO:0000259" key="2">
    <source>
        <dbReference type="Pfam" id="PF04773"/>
    </source>
</evidence>
<accession>A0A177NFG0</accession>
<dbReference type="Pfam" id="PF04773">
    <property type="entry name" value="FecR"/>
    <property type="match status" value="1"/>
</dbReference>
<dbReference type="STRING" id="702114.A1355_10450"/>
<protein>
    <recommendedName>
        <fullName evidence="6">Iron dicitrate transport regulator FecR</fullName>
    </recommendedName>
</protein>
<dbReference type="InterPro" id="IPR006860">
    <property type="entry name" value="FecR"/>
</dbReference>
<dbReference type="InterPro" id="IPR012373">
    <property type="entry name" value="Ferrdict_sens_TM"/>
</dbReference>
<name>A0A177NFG0_9GAMM</name>
<evidence type="ECO:0000259" key="3">
    <source>
        <dbReference type="Pfam" id="PF16220"/>
    </source>
</evidence>
<feature type="transmembrane region" description="Helical" evidence="1">
    <location>
        <begin position="82"/>
        <end position="100"/>
    </location>
</feature>
<reference evidence="5" key="1">
    <citation type="submission" date="2016-03" db="EMBL/GenBank/DDBJ databases">
        <authorList>
            <person name="Heylen K."/>
            <person name="De Vos P."/>
            <person name="Vekeman B."/>
        </authorList>
    </citation>
    <scope>NUCLEOTIDE SEQUENCE [LARGE SCALE GENOMIC DNA]</scope>
    <source>
        <strain evidence="5">R-45383</strain>
    </source>
</reference>
<keyword evidence="1" id="KW-1133">Transmembrane helix</keyword>
<dbReference type="PANTHER" id="PTHR30273">
    <property type="entry name" value="PERIPLASMIC SIGNAL SENSOR AND SIGMA FACTOR ACTIVATOR FECR-RELATED"/>
    <property type="match status" value="1"/>
</dbReference>
<keyword evidence="1" id="KW-0812">Transmembrane</keyword>
<gene>
    <name evidence="4" type="ORF">A1355_10450</name>
</gene>
<dbReference type="Proteomes" id="UP000077628">
    <property type="component" value="Unassembled WGS sequence"/>
</dbReference>
<organism evidence="4 5">
    <name type="scientific">Methylomonas koyamae</name>
    <dbReference type="NCBI Taxonomy" id="702114"/>
    <lineage>
        <taxon>Bacteria</taxon>
        <taxon>Pseudomonadati</taxon>
        <taxon>Pseudomonadota</taxon>
        <taxon>Gammaproteobacteria</taxon>
        <taxon>Methylococcales</taxon>
        <taxon>Methylococcaceae</taxon>
        <taxon>Methylomonas</taxon>
    </lineage>
</organism>
<dbReference type="Pfam" id="PF16220">
    <property type="entry name" value="DUF4880"/>
    <property type="match status" value="1"/>
</dbReference>
<evidence type="ECO:0008006" key="6">
    <source>
        <dbReference type="Google" id="ProtNLM"/>
    </source>
</evidence>
<evidence type="ECO:0000313" key="5">
    <source>
        <dbReference type="Proteomes" id="UP000077628"/>
    </source>
</evidence>
<dbReference type="EMBL" id="LUUK01000190">
    <property type="protein sequence ID" value="OAI15919.1"/>
    <property type="molecule type" value="Genomic_DNA"/>
</dbReference>
<sequence>MNVADSAYRTSDADAIANEAAHWVARLESSRMDEHERRAFMAWIKQSPEHRARFFEMRKHWQGLSSASSAVRTRTTAFRAPALRYAAAILLAVGLLSWHFRLPDRLQADFATAPGESKTVQLSDGSTLYLNADTALAIAFTPQGRQIRLLRGEVECRVAHDSHRPFAVVTGPDRVTALGTDFSVYRDSGQTTVSVFESTVQIEHADHLVGVLNPGQQQHLDDETGAAPLVNGVGDDARAWRYGQLVFTAKSLTDVIAELNRYRPGKLVLMNRTAAQRKVSGVFNINDLETAIQTIANTQQLRTVRLGAWLTAIY</sequence>
<dbReference type="Gene3D" id="2.60.120.1440">
    <property type="match status" value="1"/>
</dbReference>
<dbReference type="PANTHER" id="PTHR30273:SF2">
    <property type="entry name" value="PROTEIN FECR"/>
    <property type="match status" value="1"/>
</dbReference>
<proteinExistence type="predicted"/>
<comment type="caution">
    <text evidence="4">The sequence shown here is derived from an EMBL/GenBank/DDBJ whole genome shotgun (WGS) entry which is preliminary data.</text>
</comment>
<dbReference type="AlphaFoldDB" id="A0A177NFG0"/>
<dbReference type="PIRSF" id="PIRSF018266">
    <property type="entry name" value="FecR"/>
    <property type="match status" value="1"/>
</dbReference>
<evidence type="ECO:0000256" key="1">
    <source>
        <dbReference type="SAM" id="Phobius"/>
    </source>
</evidence>
<feature type="domain" description="FecR N-terminal" evidence="3">
    <location>
        <begin position="19"/>
        <end position="54"/>
    </location>
</feature>
<dbReference type="Gene3D" id="3.55.50.30">
    <property type="match status" value="1"/>
</dbReference>
<keyword evidence="1" id="KW-0472">Membrane</keyword>
<keyword evidence="5" id="KW-1185">Reference proteome</keyword>
<evidence type="ECO:0000313" key="4">
    <source>
        <dbReference type="EMBL" id="OAI15919.1"/>
    </source>
</evidence>
<feature type="domain" description="FecR protein" evidence="2">
    <location>
        <begin position="110"/>
        <end position="200"/>
    </location>
</feature>
<dbReference type="GO" id="GO:0016989">
    <property type="term" value="F:sigma factor antagonist activity"/>
    <property type="evidence" value="ECO:0007669"/>
    <property type="project" value="TreeGrafter"/>
</dbReference>